<evidence type="ECO:0000313" key="1">
    <source>
        <dbReference type="EMBL" id="ABG53896.1"/>
    </source>
</evidence>
<dbReference type="HOGENOM" id="CLU_1739710_0_0_3"/>
<dbReference type="AlphaFoldDB" id="Q10V28"/>
<dbReference type="EMBL" id="CP000393">
    <property type="protein sequence ID" value="ABG53896.1"/>
    <property type="molecule type" value="Genomic_DNA"/>
</dbReference>
<dbReference type="OrthoDB" id="490444at2"/>
<reference evidence="1" key="1">
    <citation type="submission" date="2006-06" db="EMBL/GenBank/DDBJ databases">
        <title>Complete sequence of Trichodesmium erythraeum IMS101.</title>
        <authorList>
            <consortium name="US DOE Joint Genome Institute"/>
            <person name="Copeland A."/>
            <person name="Lucas S."/>
            <person name="Lapidus A."/>
            <person name="Barry K."/>
            <person name="Detter J.C."/>
            <person name="Glavina del Rio T."/>
            <person name="Hammon N."/>
            <person name="Israni S."/>
            <person name="Dalin E."/>
            <person name="Tice H."/>
            <person name="Pitluck S."/>
            <person name="Kiss H."/>
            <person name="Munk A.C."/>
            <person name="Brettin T."/>
            <person name="Bruce D."/>
            <person name="Han C."/>
            <person name="Tapia R."/>
            <person name="Gilna P."/>
            <person name="Schmutz J."/>
            <person name="Larimer F."/>
            <person name="Land M."/>
            <person name="Hauser L."/>
            <person name="Kyrpides N."/>
            <person name="Kim E."/>
            <person name="Richardson P."/>
        </authorList>
    </citation>
    <scope>NUCLEOTIDE SEQUENCE [LARGE SCALE GENOMIC DNA]</scope>
    <source>
        <strain evidence="1">IMS101</strain>
    </source>
</reference>
<dbReference type="Pfam" id="PF14218">
    <property type="entry name" value="COP23"/>
    <property type="match status" value="1"/>
</dbReference>
<gene>
    <name evidence="1" type="ordered locus">Tery_4982</name>
</gene>
<dbReference type="KEGG" id="ter:Tery_4982"/>
<organism evidence="1">
    <name type="scientific">Trichodesmium erythraeum (strain IMS101)</name>
    <dbReference type="NCBI Taxonomy" id="203124"/>
    <lineage>
        <taxon>Bacteria</taxon>
        <taxon>Bacillati</taxon>
        <taxon>Cyanobacteriota</taxon>
        <taxon>Cyanophyceae</taxon>
        <taxon>Oscillatoriophycideae</taxon>
        <taxon>Oscillatoriales</taxon>
        <taxon>Microcoleaceae</taxon>
        <taxon>Trichodesmium</taxon>
    </lineage>
</organism>
<dbReference type="STRING" id="203124.Tery_4982"/>
<dbReference type="eggNOG" id="ENOG50303KB">
    <property type="taxonomic scope" value="Bacteria"/>
</dbReference>
<sequence>MKILSLTSIFTATIIGFLNLSISNLSAKAQTPNFFCGKIGNTPATIANKQGNNIPIILWSANNYFAQSGEDTLTRCTRVSGILSTQKQNGYRNITVSIYKQGQPIICAAIGGSCRLLYQVPHGQNPQQAQQELLKRIVDPKPNLLPINIH</sequence>
<accession>Q10V28</accession>
<proteinExistence type="predicted"/>
<dbReference type="RefSeq" id="WP_011614190.1">
    <property type="nucleotide sequence ID" value="NC_008312.1"/>
</dbReference>
<dbReference type="InterPro" id="IPR025478">
    <property type="entry name" value="COP23"/>
</dbReference>
<protein>
    <submittedName>
        <fullName evidence="1">Uncharacterized protein</fullName>
    </submittedName>
</protein>
<name>Q10V28_TRIEI</name>